<reference evidence="12" key="2">
    <citation type="submission" date="2025-09" db="UniProtKB">
        <authorList>
            <consortium name="Ensembl"/>
        </authorList>
    </citation>
    <scope>IDENTIFICATION</scope>
</reference>
<evidence type="ECO:0000256" key="8">
    <source>
        <dbReference type="ARBA" id="ARBA00023136"/>
    </source>
</evidence>
<dbReference type="Pfam" id="PF05679">
    <property type="entry name" value="CHGN"/>
    <property type="match status" value="1"/>
</dbReference>
<feature type="compositionally biased region" description="Basic and acidic residues" evidence="10">
    <location>
        <begin position="467"/>
        <end position="479"/>
    </location>
</feature>
<gene>
    <name evidence="12" type="primary">b4galnt3b</name>
</gene>
<evidence type="ECO:0000256" key="4">
    <source>
        <dbReference type="ARBA" id="ARBA00022692"/>
    </source>
</evidence>
<dbReference type="PANTHER" id="PTHR12369">
    <property type="entry name" value="CHONDROITIN SYNTHASE"/>
    <property type="match status" value="1"/>
</dbReference>
<dbReference type="EC" id="2.4.1.244" evidence="9"/>
<keyword evidence="5 9" id="KW-0735">Signal-anchor</keyword>
<evidence type="ECO:0000256" key="9">
    <source>
        <dbReference type="RuleBase" id="RU364016"/>
    </source>
</evidence>
<dbReference type="InterPro" id="IPR008428">
    <property type="entry name" value="Chond_GalNAc"/>
</dbReference>
<evidence type="ECO:0000313" key="13">
    <source>
        <dbReference type="Proteomes" id="UP000472276"/>
    </source>
</evidence>
<dbReference type="Proteomes" id="UP000472276">
    <property type="component" value="Unassembled WGS sequence"/>
</dbReference>
<dbReference type="InterPro" id="IPR029044">
    <property type="entry name" value="Nucleotide-diphossugar_trans"/>
</dbReference>
<evidence type="ECO:0000256" key="6">
    <source>
        <dbReference type="ARBA" id="ARBA00022989"/>
    </source>
</evidence>
<dbReference type="CDD" id="cd00761">
    <property type="entry name" value="Glyco_tranf_GTA_type"/>
    <property type="match status" value="1"/>
</dbReference>
<feature type="region of interest" description="Disordered" evidence="10">
    <location>
        <begin position="576"/>
        <end position="676"/>
    </location>
</feature>
<evidence type="ECO:0000256" key="10">
    <source>
        <dbReference type="SAM" id="MobiDB-lite"/>
    </source>
</evidence>
<feature type="compositionally biased region" description="Basic and acidic residues" evidence="10">
    <location>
        <begin position="627"/>
        <end position="655"/>
    </location>
</feature>
<evidence type="ECO:0000256" key="1">
    <source>
        <dbReference type="ARBA" id="ARBA00004447"/>
    </source>
</evidence>
<feature type="compositionally biased region" description="Polar residues" evidence="10">
    <location>
        <begin position="576"/>
        <end position="592"/>
    </location>
</feature>
<feature type="compositionally biased region" description="Polar residues" evidence="10">
    <location>
        <begin position="455"/>
        <end position="465"/>
    </location>
</feature>
<organism evidence="12 13">
    <name type="scientific">Oreochromis aureus</name>
    <name type="common">Israeli tilapia</name>
    <name type="synonym">Chromis aureus</name>
    <dbReference type="NCBI Taxonomy" id="47969"/>
    <lineage>
        <taxon>Eukaryota</taxon>
        <taxon>Metazoa</taxon>
        <taxon>Chordata</taxon>
        <taxon>Craniata</taxon>
        <taxon>Vertebrata</taxon>
        <taxon>Euteleostomi</taxon>
        <taxon>Actinopterygii</taxon>
        <taxon>Neopterygii</taxon>
        <taxon>Teleostei</taxon>
        <taxon>Neoteleostei</taxon>
        <taxon>Acanthomorphata</taxon>
        <taxon>Ovalentaria</taxon>
        <taxon>Cichlomorphae</taxon>
        <taxon>Cichliformes</taxon>
        <taxon>Cichlidae</taxon>
        <taxon>African cichlids</taxon>
        <taxon>Pseudocrenilabrinae</taxon>
        <taxon>Oreochromini</taxon>
        <taxon>Oreochromis</taxon>
    </lineage>
</organism>
<dbReference type="GO" id="GO:0032580">
    <property type="term" value="C:Golgi cisterna membrane"/>
    <property type="evidence" value="ECO:0007669"/>
    <property type="project" value="UniProtKB-SubCell"/>
</dbReference>
<dbReference type="InterPro" id="IPR037524">
    <property type="entry name" value="PA14/GLEYA"/>
</dbReference>
<keyword evidence="13" id="KW-1185">Reference proteome</keyword>
<keyword evidence="4" id="KW-0812">Transmembrane</keyword>
<dbReference type="KEGG" id="oau:116313492"/>
<sequence>MITSFFPLKKLRRNGKYLLFGAILLAGLVAVYHEMVAAKAWSSDMSSITDADRVSWRRAVFENRARKDHQPDTVGDSSAWVSSYAPQPWKPEYKGQANLHVFEDWCGSSTADLRKNLHYPLYPHSRTTVEKLAVSPQWTNYGLRIFGYLHPHTDGDFVFAVSSDDNSEFWLSTDDSPLNLKLIAWVGMTGKEWTAPGEFEKYSSQTSRPVWLSARRRFFFEVIHKQNDKGTDHVEVAWLQLDHSTLFKVIDSKYISLYTNESALSMNDVAHIPQTAASHRQTPRKQRSADADMLIEDRRDSFYKVRMLNSKFLQGVLPDCSYKPSYTIKDFPLLRYQGLQFVHLSYIYPNDYTRLTHMETQTSCFYSESSYYLKTFGFSRYMRFDRPATEEKENPDRDFNFQMRNFNQEDYDFHKKAMETKPAQEDKAHYQDYGDDYDDYAQKRRRKLFSLVVPKSNNTLGNSSGLHRGELGKREHKENLSQPESVLKQGLKHNLQLNQTKLQKEEGQFVKAEQVKPKVKSKRVKRKKVKPAQRPGQNNLPILDNKKDLKANQQPVVQSEQLGSKQDQIQKFHKTNNTQIHRLNNSQPQNLQRDYPQPEKPPVAKQRRFVTRQKEVQLPNNKRFTPPKRDFNHTLERSNQRDLDPKKSPRDKDMELNMPQQQDLENSIVRGKKIAKGKINKGKINKRWSDRKEDELSNRAEKTKDTEGERRYFWDRQEDFEGTDDEDLTPAPVFDTQVNWNQTFHVNHLDLQAQRSDWIDLQCNISGNLLLHSNDALPIVKTFMDQLNKKHHGRFKLVRVVNMVKRVDDFQGSRYLLELELKDVNGQLLRVSHYIYALISHSWSNSWDSNFQQSKPKTLLCNPVGFHWNPVAMVHFIVPVRNQARWVQQLISDMEELFKITGDSNFNLIITDYKSTDMDVRKALEKSSLPRYQYVKMDGNFERSAGLQAGIDLITDDHSIVFLCDLHIHFPPSIIDTIRMHCVEGYMAFAPIVLRLGCGTTPLEARGYWEVNGFGLLGIYKSDLDTVGGMNTKEFTDRWGGEDWELLDRILQAGLEVERIYLRNFFHHYHSKRGMWNRRMSTSPR</sequence>
<comment type="function">
    <text evidence="9">Transfers N-acetylgalactosamine (GalNAc) from UDP-GalNAc to N-acetylglucosamine-beta-benzyl with a beta-1,4-linkage to form N,N'-diacetyllactosediamine, GalNAc-beta-1,4-GlcNAc structures in N-linked glycans and probably O-linked glycans.</text>
</comment>
<dbReference type="SMART" id="SM00758">
    <property type="entry name" value="PA14"/>
    <property type="match status" value="1"/>
</dbReference>
<dbReference type="Gene3D" id="3.90.550.10">
    <property type="entry name" value="Spore Coat Polysaccharide Biosynthesis Protein SpsA, Chain A"/>
    <property type="match status" value="1"/>
</dbReference>
<evidence type="ECO:0000259" key="11">
    <source>
        <dbReference type="PROSITE" id="PS51820"/>
    </source>
</evidence>
<feature type="region of interest" description="Disordered" evidence="10">
    <location>
        <begin position="455"/>
        <end position="484"/>
    </location>
</feature>
<protein>
    <recommendedName>
        <fullName evidence="9">Beta-1,4-N-acetylgalactosaminyltransferase</fullName>
        <ecNumber evidence="9">2.4.1.244</ecNumber>
    </recommendedName>
</protein>
<accession>A0A668TCH5</accession>
<evidence type="ECO:0000256" key="7">
    <source>
        <dbReference type="ARBA" id="ARBA00023034"/>
    </source>
</evidence>
<dbReference type="GO" id="GO:0033842">
    <property type="term" value="F:N-acetyl-beta-glucosaminyl-derivative 4-beta-N-acetylgalactosaminyltransferase activity"/>
    <property type="evidence" value="ECO:0007669"/>
    <property type="project" value="UniProtKB-EC"/>
</dbReference>
<keyword evidence="7 9" id="KW-0333">Golgi apparatus</keyword>
<proteinExistence type="inferred from homology"/>
<comment type="catalytic activity">
    <reaction evidence="9">
        <text>an N-acetyl-beta-D-glucosaminyl derivative + UDP-N-acetyl-alpha-D-galactosamine = an N-acetyl-beta-D-galactosaminyl-(1-&gt;4)-N-acetyl-beta-D-glucosaminyl derivative + UDP + H(+)</text>
        <dbReference type="Rhea" id="RHEA:20493"/>
        <dbReference type="ChEBI" id="CHEBI:15378"/>
        <dbReference type="ChEBI" id="CHEBI:58223"/>
        <dbReference type="ChEBI" id="CHEBI:61631"/>
        <dbReference type="ChEBI" id="CHEBI:67138"/>
        <dbReference type="ChEBI" id="CHEBI:138027"/>
        <dbReference type="EC" id="2.4.1.244"/>
    </reaction>
</comment>
<dbReference type="InterPro" id="IPR051227">
    <property type="entry name" value="CS_glycosyltransferase"/>
</dbReference>
<dbReference type="RefSeq" id="XP_031587061.1">
    <property type="nucleotide sequence ID" value="XM_031731201.2"/>
</dbReference>
<dbReference type="GeneID" id="116313492"/>
<evidence type="ECO:0000256" key="2">
    <source>
        <dbReference type="ARBA" id="ARBA00009239"/>
    </source>
</evidence>
<reference evidence="12" key="1">
    <citation type="submission" date="2025-08" db="UniProtKB">
        <authorList>
            <consortium name="Ensembl"/>
        </authorList>
    </citation>
    <scope>IDENTIFICATION</scope>
</reference>
<dbReference type="SUPFAM" id="SSF53448">
    <property type="entry name" value="Nucleotide-diphospho-sugar transferases"/>
    <property type="match status" value="1"/>
</dbReference>
<dbReference type="Ensembl" id="ENSOABT00000024740.2">
    <property type="protein sequence ID" value="ENSOABP00000024041.2"/>
    <property type="gene ID" value="ENSOABG00000011369.2"/>
</dbReference>
<comment type="similarity">
    <text evidence="2 9">Belongs to the chondroitin N-acetylgalactosaminyltransferase family.</text>
</comment>
<feature type="compositionally biased region" description="Basic residues" evidence="10">
    <location>
        <begin position="517"/>
        <end position="531"/>
    </location>
</feature>
<keyword evidence="8" id="KW-0472">Membrane</keyword>
<feature type="region of interest" description="Disordered" evidence="10">
    <location>
        <begin position="513"/>
        <end position="548"/>
    </location>
</feature>
<keyword evidence="3 9" id="KW-0808">Transferase</keyword>
<dbReference type="PROSITE" id="PS51820">
    <property type="entry name" value="PA14"/>
    <property type="match status" value="1"/>
</dbReference>
<dbReference type="AlphaFoldDB" id="A0A668TCH5"/>
<dbReference type="CTD" id="553524"/>
<evidence type="ECO:0000313" key="12">
    <source>
        <dbReference type="Ensembl" id="ENSOABP00000024041.2"/>
    </source>
</evidence>
<evidence type="ECO:0000256" key="3">
    <source>
        <dbReference type="ARBA" id="ARBA00022679"/>
    </source>
</evidence>
<evidence type="ECO:0000256" key="5">
    <source>
        <dbReference type="ARBA" id="ARBA00022968"/>
    </source>
</evidence>
<dbReference type="PANTHER" id="PTHR12369:SF15">
    <property type="entry name" value="BETA-1,4-N-ACETYLGALACTOSAMINYLTRANSFERASE 3"/>
    <property type="match status" value="1"/>
</dbReference>
<keyword evidence="6" id="KW-1133">Transmembrane helix</keyword>
<comment type="subcellular location">
    <subcellularLocation>
        <location evidence="1 9">Golgi apparatus</location>
        <location evidence="1 9">Golgi stack membrane</location>
        <topology evidence="1 9">Single-pass type II membrane protein</topology>
    </subcellularLocation>
</comment>
<name>A0A668TCH5_OREAU</name>
<feature type="domain" description="PA14" evidence="11">
    <location>
        <begin position="92"/>
        <end position="254"/>
    </location>
</feature>
<dbReference type="InterPro" id="IPR011658">
    <property type="entry name" value="PA14_dom"/>
</dbReference>